<evidence type="ECO:0000313" key="3">
    <source>
        <dbReference type="Proteomes" id="UP000014417"/>
    </source>
</evidence>
<dbReference type="InterPro" id="IPR018766">
    <property type="entry name" value="Zinicin_2"/>
</dbReference>
<proteinExistence type="predicted"/>
<comment type="caution">
    <text evidence="2">The sequence shown here is derived from an EMBL/GenBank/DDBJ whole genome shotgun (WGS) entry which is preliminary data.</text>
</comment>
<organism evidence="2 3">
    <name type="scientific">Propionimicrobium lymphophilum ACS-093-V-SCH5</name>
    <dbReference type="NCBI Taxonomy" id="883161"/>
    <lineage>
        <taxon>Bacteria</taxon>
        <taxon>Bacillati</taxon>
        <taxon>Actinomycetota</taxon>
        <taxon>Actinomycetes</taxon>
        <taxon>Propionibacteriales</taxon>
        <taxon>Propionibacteriaceae</taxon>
        <taxon>Propionimicrobium</taxon>
    </lineage>
</organism>
<protein>
    <recommendedName>
        <fullName evidence="4">Hydrolase</fullName>
    </recommendedName>
</protein>
<dbReference type="RefSeq" id="WP_016456180.1">
    <property type="nucleotide sequence ID" value="NZ_KE150269.1"/>
</dbReference>
<reference evidence="2 3" key="1">
    <citation type="submission" date="2013-04" db="EMBL/GenBank/DDBJ databases">
        <title>The Genome Sequence of Propionimicrobium lymphophilum ACS-093-V-SCH5.</title>
        <authorList>
            <consortium name="The Broad Institute Genomics Platform"/>
            <person name="Earl A."/>
            <person name="Ward D."/>
            <person name="Feldgarden M."/>
            <person name="Gevers D."/>
            <person name="Saerens B."/>
            <person name="Vaneechoutte M."/>
            <person name="Walker B."/>
            <person name="Young S."/>
            <person name="Zeng Q."/>
            <person name="Gargeya S."/>
            <person name="Fitzgerald M."/>
            <person name="Haas B."/>
            <person name="Abouelleil A."/>
            <person name="Allen A.W."/>
            <person name="Alvarado L."/>
            <person name="Arachchi H.M."/>
            <person name="Berlin A.M."/>
            <person name="Chapman S.B."/>
            <person name="Gainer-Dewar J."/>
            <person name="Goldberg J."/>
            <person name="Griggs A."/>
            <person name="Gujja S."/>
            <person name="Hansen M."/>
            <person name="Howarth C."/>
            <person name="Imamovic A."/>
            <person name="Ireland A."/>
            <person name="Larimer J."/>
            <person name="McCowan C."/>
            <person name="Murphy C."/>
            <person name="Pearson M."/>
            <person name="Poon T.W."/>
            <person name="Priest M."/>
            <person name="Roberts A."/>
            <person name="Saif S."/>
            <person name="Shea T."/>
            <person name="Sisk P."/>
            <person name="Sykes S."/>
            <person name="Wortman J."/>
            <person name="Nusbaum C."/>
            <person name="Birren B."/>
        </authorList>
    </citation>
    <scope>NUCLEOTIDE SEQUENCE [LARGE SCALE GENOMIC DNA]</scope>
    <source>
        <strain evidence="2 3">ACS-093-V-SCH5</strain>
    </source>
</reference>
<gene>
    <name evidence="2" type="ORF">HMPREF9306_01352</name>
</gene>
<evidence type="ECO:0000256" key="1">
    <source>
        <dbReference type="SAM" id="MobiDB-lite"/>
    </source>
</evidence>
<dbReference type="InterPro" id="IPR042271">
    <property type="entry name" value="Zinicin_2_N"/>
</dbReference>
<dbReference type="Gene3D" id="1.20.150.30">
    <property type="entry name" value="Zincin-like metallopeptidase, N-terminal domain"/>
    <property type="match status" value="1"/>
</dbReference>
<dbReference type="OrthoDB" id="8478472at2"/>
<dbReference type="Pfam" id="PF10103">
    <property type="entry name" value="Zincin_2"/>
    <property type="match status" value="1"/>
</dbReference>
<name>S2VYP7_9ACTN</name>
<dbReference type="PANTHER" id="PTHR39420">
    <property type="match status" value="1"/>
</dbReference>
<sequence>MSQQNNPGDDESPEEFLKKIFESAGFGVSGGSFSEILDQIAKSFEQAASSTPDDVEDVNWNAMKMAITRVVSQSGPDPSVDYQTQRALGEADRLAQQWLDEVTAMTPPANPAKAMSRSDWVESTMPAWRKIVSPIVTALADAMGKMLGSGNEFGDDQLTQLNKLMAPLLRNAAASMYAMQLSQAIGNLATSTLSGSEIGLQLLEKPQVALIPTNIGEFSEGLENSPEDILIYLTVREAARQRLFSSVGWLGPQLLTMLEHYAREIQIDSSALTQEFDPQDLETMNPEKLAEIGEKMQGRLFSPTKTPEQEEILGRLETLLALIEGWVDEITSRATTPWMQETANQLSETIKRRRVTNDPSSEAFSNLVGMEISPRRIRDAANLWAALTEKRGAEKRDQTWSHPDLIPTAEDLDDPIGYANGEHSSSTDDELDEALRKILDDSENN</sequence>
<dbReference type="Proteomes" id="UP000014417">
    <property type="component" value="Unassembled WGS sequence"/>
</dbReference>
<dbReference type="STRING" id="883161.HMPREF9306_01352"/>
<dbReference type="PANTHER" id="PTHR39420:SF2">
    <property type="entry name" value="HYDROLASE"/>
    <property type="match status" value="1"/>
</dbReference>
<keyword evidence="3" id="KW-1185">Reference proteome</keyword>
<evidence type="ECO:0008006" key="4">
    <source>
        <dbReference type="Google" id="ProtNLM"/>
    </source>
</evidence>
<accession>S2VYP7</accession>
<dbReference type="PATRIC" id="fig|883161.3.peg.1346"/>
<dbReference type="NCBIfam" id="TIGR03624">
    <property type="entry name" value="putative hydrolase"/>
    <property type="match status" value="1"/>
</dbReference>
<dbReference type="AlphaFoldDB" id="S2VYP7"/>
<dbReference type="SUPFAM" id="SSF55486">
    <property type="entry name" value="Metalloproteases ('zincins'), catalytic domain"/>
    <property type="match status" value="1"/>
</dbReference>
<feature type="region of interest" description="Disordered" evidence="1">
    <location>
        <begin position="392"/>
        <end position="430"/>
    </location>
</feature>
<dbReference type="EMBL" id="AGZR01000008">
    <property type="protein sequence ID" value="EPD32653.1"/>
    <property type="molecule type" value="Genomic_DNA"/>
</dbReference>
<evidence type="ECO:0000313" key="2">
    <source>
        <dbReference type="EMBL" id="EPD32653.1"/>
    </source>
</evidence>
<dbReference type="HOGENOM" id="CLU_031872_1_1_11"/>